<organism evidence="6">
    <name type="scientific">Strongyloides ratti</name>
    <name type="common">Parasitic roundworm</name>
    <dbReference type="NCBI Taxonomy" id="34506"/>
    <lineage>
        <taxon>Eukaryota</taxon>
        <taxon>Metazoa</taxon>
        <taxon>Ecdysozoa</taxon>
        <taxon>Nematoda</taxon>
        <taxon>Chromadorea</taxon>
        <taxon>Rhabditida</taxon>
        <taxon>Tylenchina</taxon>
        <taxon>Panagrolaimomorpha</taxon>
        <taxon>Strongyloidoidea</taxon>
        <taxon>Strongyloididae</taxon>
        <taxon>Strongyloides</taxon>
    </lineage>
</organism>
<evidence type="ECO:0000256" key="3">
    <source>
        <dbReference type="ARBA" id="ARBA00022801"/>
    </source>
</evidence>
<evidence type="ECO:0000256" key="2">
    <source>
        <dbReference type="ARBA" id="ARBA00022679"/>
    </source>
</evidence>
<evidence type="ECO:0000313" key="7">
    <source>
        <dbReference type="Proteomes" id="UP000035682"/>
    </source>
</evidence>
<dbReference type="GO" id="GO:0070292">
    <property type="term" value="P:N-acylphosphatidylethanolamine metabolic process"/>
    <property type="evidence" value="ECO:0007669"/>
    <property type="project" value="TreeGrafter"/>
</dbReference>
<feature type="domain" description="LRAT" evidence="5">
    <location>
        <begin position="75"/>
        <end position="201"/>
    </location>
</feature>
<reference evidence="8" key="2">
    <citation type="submission" date="2020-12" db="UniProtKB">
        <authorList>
            <consortium name="WormBaseParasite"/>
        </authorList>
    </citation>
    <scope>IDENTIFICATION</scope>
</reference>
<dbReference type="GO" id="GO:0008970">
    <property type="term" value="F:phospholipase A1 activity"/>
    <property type="evidence" value="ECO:0007669"/>
    <property type="project" value="TreeGrafter"/>
</dbReference>
<dbReference type="AlphaFoldDB" id="A0A090L188"/>
<dbReference type="CTD" id="36374247"/>
<evidence type="ECO:0000313" key="6">
    <source>
        <dbReference type="EMBL" id="CEF61882.1"/>
    </source>
</evidence>
<dbReference type="Pfam" id="PF04970">
    <property type="entry name" value="LRAT"/>
    <property type="match status" value="1"/>
</dbReference>
<dbReference type="GO" id="GO:0016410">
    <property type="term" value="F:N-acyltransferase activity"/>
    <property type="evidence" value="ECO:0007669"/>
    <property type="project" value="TreeGrafter"/>
</dbReference>
<keyword evidence="2" id="KW-0808">Transferase</keyword>
<evidence type="ECO:0000259" key="5">
    <source>
        <dbReference type="PROSITE" id="PS51934"/>
    </source>
</evidence>
<gene>
    <name evidence="6 8 9" type="ORF">SRAE_1000015800</name>
</gene>
<proteinExistence type="inferred from homology"/>
<dbReference type="PANTHER" id="PTHR13943:SF77">
    <property type="entry name" value="LRAT DOMAIN-CONTAINING PROTEIN"/>
    <property type="match status" value="1"/>
</dbReference>
<dbReference type="STRING" id="34506.A0A090L188"/>
<dbReference type="GO" id="GO:0004623">
    <property type="term" value="F:phospholipase A2 activity"/>
    <property type="evidence" value="ECO:0007669"/>
    <property type="project" value="TreeGrafter"/>
</dbReference>
<dbReference type="GO" id="GO:0005737">
    <property type="term" value="C:cytoplasm"/>
    <property type="evidence" value="ECO:0007669"/>
    <property type="project" value="TreeGrafter"/>
</dbReference>
<comment type="similarity">
    <text evidence="1">Belongs to the H-rev107 family.</text>
</comment>
<evidence type="ECO:0000256" key="4">
    <source>
        <dbReference type="ARBA" id="ARBA00023098"/>
    </source>
</evidence>
<protein>
    <submittedName>
        <fullName evidence="6 8">LRAT-like domain-containing protein</fullName>
    </submittedName>
</protein>
<dbReference type="OrthoDB" id="421951at2759"/>
<dbReference type="Proteomes" id="UP000035682">
    <property type="component" value="Unplaced"/>
</dbReference>
<dbReference type="PANTHER" id="PTHR13943">
    <property type="entry name" value="HRAS-LIKE SUPPRESSOR - RELATED"/>
    <property type="match status" value="1"/>
</dbReference>
<dbReference type="Gene3D" id="3.90.1720.10">
    <property type="entry name" value="endopeptidase domain like (from Nostoc punctiforme)"/>
    <property type="match status" value="1"/>
</dbReference>
<dbReference type="WormBase" id="SRAE_1000015800">
    <property type="protein sequence ID" value="SRP09276"/>
    <property type="gene ID" value="WBGene00256752"/>
</dbReference>
<dbReference type="PROSITE" id="PS51934">
    <property type="entry name" value="LRAT"/>
    <property type="match status" value="1"/>
</dbReference>
<evidence type="ECO:0000313" key="9">
    <source>
        <dbReference type="WormBase" id="SRAE_1000015800"/>
    </source>
</evidence>
<dbReference type="RefSeq" id="XP_024501084.1">
    <property type="nucleotide sequence ID" value="XM_024646958.1"/>
</dbReference>
<evidence type="ECO:0000256" key="1">
    <source>
        <dbReference type="ARBA" id="ARBA00007824"/>
    </source>
</evidence>
<reference evidence="6 7" key="1">
    <citation type="submission" date="2014-09" db="EMBL/GenBank/DDBJ databases">
        <authorList>
            <person name="Martin A.A."/>
        </authorList>
    </citation>
    <scope>NUCLEOTIDE SEQUENCE</scope>
    <source>
        <strain evidence="7">ED321</strain>
        <strain evidence="6">ED321 Heterogonic</strain>
    </source>
</reference>
<accession>A0A090L188</accession>
<dbReference type="InterPro" id="IPR007053">
    <property type="entry name" value="LRAT_dom"/>
</dbReference>
<dbReference type="GeneID" id="36374247"/>
<dbReference type="EMBL" id="LN609528">
    <property type="protein sequence ID" value="CEF61882.1"/>
    <property type="molecule type" value="Genomic_DNA"/>
</dbReference>
<name>A0A090L188_STRRB</name>
<keyword evidence="3" id="KW-0378">Hydrolase</keyword>
<keyword evidence="4" id="KW-0443">Lipid metabolism</keyword>
<sequence>MIFGLLEIPLLDDALNYIKKVTFDLFLYRKLEFDDKLYTNDEINKPNKRSIKTKIIKISELKKIMKPGDMIEFESYILGLKTYGHWGIFLGIKENQYILIHMARELIKKNVPSYWNQFTNIFQQNDGQMSIHLTNLENAAFSDQTGRINNYLDNEKTPNSAKYIREIAAKALKKEIDYCLITNNCEHFVTELRYNEKISLQSKPIQVIITIYKIVTDFSYKYLYYKI</sequence>
<dbReference type="InterPro" id="IPR051496">
    <property type="entry name" value="H-rev107_PLA/AT"/>
</dbReference>
<dbReference type="WBParaSite" id="SRAE_1000015800.1">
    <property type="protein sequence ID" value="SRAE_1000015800.1"/>
    <property type="gene ID" value="WBGene00256752"/>
</dbReference>
<evidence type="ECO:0000313" key="8">
    <source>
        <dbReference type="WBParaSite" id="SRAE_1000015800.1"/>
    </source>
</evidence>
<keyword evidence="7" id="KW-1185">Reference proteome</keyword>